<organism evidence="2 3">
    <name type="scientific">Adhaeribacter arboris</name>
    <dbReference type="NCBI Taxonomy" id="2072846"/>
    <lineage>
        <taxon>Bacteria</taxon>
        <taxon>Pseudomonadati</taxon>
        <taxon>Bacteroidota</taxon>
        <taxon>Cytophagia</taxon>
        <taxon>Cytophagales</taxon>
        <taxon>Hymenobacteraceae</taxon>
        <taxon>Adhaeribacter</taxon>
    </lineage>
</organism>
<name>A0A2T2YHF7_9BACT</name>
<reference evidence="2 3" key="1">
    <citation type="submission" date="2018-03" db="EMBL/GenBank/DDBJ databases">
        <title>Adhaeribacter sp. HMF7605 Genome sequencing and assembly.</title>
        <authorList>
            <person name="Kang H."/>
            <person name="Kang J."/>
            <person name="Cha I."/>
            <person name="Kim H."/>
            <person name="Joh K."/>
        </authorList>
    </citation>
    <scope>NUCLEOTIDE SEQUENCE [LARGE SCALE GENOMIC DNA]</scope>
    <source>
        <strain evidence="2 3">HMF7605</strain>
    </source>
</reference>
<dbReference type="SUPFAM" id="SSF69318">
    <property type="entry name" value="Integrin alpha N-terminal domain"/>
    <property type="match status" value="1"/>
</dbReference>
<dbReference type="Pfam" id="PF13517">
    <property type="entry name" value="FG-GAP_3"/>
    <property type="match status" value="2"/>
</dbReference>
<dbReference type="PROSITE" id="PS51257">
    <property type="entry name" value="PROKAR_LIPOPROTEIN"/>
    <property type="match status" value="1"/>
</dbReference>
<evidence type="ECO:0000256" key="1">
    <source>
        <dbReference type="ARBA" id="ARBA00022729"/>
    </source>
</evidence>
<gene>
    <name evidence="2" type="ORF">AHMF7605_16255</name>
</gene>
<sequence>MRLIFLCCFGAWVVLSCSVKKNTTEVGIEPVNLQAVLPDSTETTALDGNNLAHVYCSTCHQFPEPALLPKAVWADRVLPAMGRRLGIGADLAMYTRMDPQEITALLKANIYPDKALIAKKDWIKILSYYKSKAPEKLPELTLLSLEKLDSFKAIPLTLNKGRYALTSLLQYEPTTKELLVGDRRNKLFRVNAQLQAFDSIQFDTPPVSVVKGKEGQYQVVTIGTLNPSDAAYGRLYSWQLTTAAKAAAPVPQLTDLQRPVKLTSGDLNQDSHQDLIICEYGNQLGKLSWLEGKPDGTYQEHILKKLPGSRQVVIQDMNLDDRPDIVALFAQATESIFVFYNQGEGHFKEEKVLQLPPVYGASYFELVDFNKDGAPDILISNGDNGDYSFLLKPYHGIRLYVNNKQNEFREATFLPLPGASQTRTRDFDQDGDLDIAAISYFADFDRQPTAGFVYYENRGNNTFTSKTLPEAKTGRWLTLDAGDVDQDGDDDIMLGSFIFATTPVPTPLQEQWIKNSPSVLVLKNRRINNLQ</sequence>
<protein>
    <recommendedName>
        <fullName evidence="4">VCBS repeat-containing protein</fullName>
    </recommendedName>
</protein>
<dbReference type="OrthoDB" id="877328at2"/>
<dbReference type="Gene3D" id="2.130.10.130">
    <property type="entry name" value="Integrin alpha, N-terminal"/>
    <property type="match status" value="1"/>
</dbReference>
<evidence type="ECO:0000313" key="3">
    <source>
        <dbReference type="Proteomes" id="UP000240357"/>
    </source>
</evidence>
<dbReference type="EMBL" id="PYFT01000001">
    <property type="protein sequence ID" value="PSR54945.1"/>
    <property type="molecule type" value="Genomic_DNA"/>
</dbReference>
<evidence type="ECO:0008006" key="4">
    <source>
        <dbReference type="Google" id="ProtNLM"/>
    </source>
</evidence>
<evidence type="ECO:0000313" key="2">
    <source>
        <dbReference type="EMBL" id="PSR54945.1"/>
    </source>
</evidence>
<dbReference type="Proteomes" id="UP000240357">
    <property type="component" value="Unassembled WGS sequence"/>
</dbReference>
<accession>A0A2T2YHF7</accession>
<proteinExistence type="predicted"/>
<dbReference type="AlphaFoldDB" id="A0A2T2YHF7"/>
<dbReference type="RefSeq" id="WP_106931104.1">
    <property type="nucleotide sequence ID" value="NZ_PYFT01000001.1"/>
</dbReference>
<dbReference type="PANTHER" id="PTHR45460">
    <property type="entry name" value="SIMILAR TO CYSTEINE PROTEINASE"/>
    <property type="match status" value="1"/>
</dbReference>
<dbReference type="PANTHER" id="PTHR45460:SF2">
    <property type="entry name" value="ALPHA 1,3 GLUCANASE, GH71 FAMILY (EUROFUNG)"/>
    <property type="match status" value="1"/>
</dbReference>
<comment type="caution">
    <text evidence="2">The sequence shown here is derived from an EMBL/GenBank/DDBJ whole genome shotgun (WGS) entry which is preliminary data.</text>
</comment>
<dbReference type="InterPro" id="IPR013517">
    <property type="entry name" value="FG-GAP"/>
</dbReference>
<keyword evidence="1" id="KW-0732">Signal</keyword>
<keyword evidence="3" id="KW-1185">Reference proteome</keyword>
<dbReference type="InterPro" id="IPR028994">
    <property type="entry name" value="Integrin_alpha_N"/>
</dbReference>